<dbReference type="InterPro" id="IPR031741">
    <property type="entry name" value="SERTM"/>
</dbReference>
<evidence type="ECO:0000313" key="3">
    <source>
        <dbReference type="Proteomes" id="UP000886700"/>
    </source>
</evidence>
<reference evidence="4" key="1">
    <citation type="submission" date="2025-08" db="UniProtKB">
        <authorList>
            <consortium name="RefSeq"/>
        </authorList>
    </citation>
    <scope>IDENTIFICATION</scope>
    <source>
        <tissue evidence="4">Liver</tissue>
    </source>
</reference>
<dbReference type="PANTHER" id="PTHR35660">
    <property type="entry name" value="SERINE-RICH AND TRANSMEMBRANE DOMAIN-CONTAINING PROTEIN 1"/>
    <property type="match status" value="1"/>
</dbReference>
<sequence length="304" mass="32598">MPQSGAQPAGCPLPLRPSPVHSDRAPRPRAVHSLGPPCGRASPRQGRRPTPTPESRFAWSSVPSWGVATRTLTAAVALCCVPLSLLTCLRVAANPDKFFPAPNTSVSRQSVLWFFEKQLRAHSWLSLKKLGASLCGQLVPDAASAGRPRPVCCADWCSSLWFLLPPPWKSNAGFTSPEPGVRLLSALKSRPHPLFVEMSGAEPSSGFAGGVENGTFLELFPTSLSTSVDASSGHLSNVYIYVFIFLSLLAFLLLLLIIALQRLKNIISSSSSYPEYPSDAGSSFTNLEVCSISSQRSTFSNLSS</sequence>
<feature type="region of interest" description="Disordered" evidence="1">
    <location>
        <begin position="1"/>
        <end position="57"/>
    </location>
</feature>
<organism evidence="3 4">
    <name type="scientific">Mesocricetus auratus</name>
    <name type="common">Golden hamster</name>
    <dbReference type="NCBI Taxonomy" id="10036"/>
    <lineage>
        <taxon>Eukaryota</taxon>
        <taxon>Metazoa</taxon>
        <taxon>Chordata</taxon>
        <taxon>Craniata</taxon>
        <taxon>Vertebrata</taxon>
        <taxon>Euteleostomi</taxon>
        <taxon>Mammalia</taxon>
        <taxon>Eutheria</taxon>
        <taxon>Euarchontoglires</taxon>
        <taxon>Glires</taxon>
        <taxon>Rodentia</taxon>
        <taxon>Myomorpha</taxon>
        <taxon>Muroidea</taxon>
        <taxon>Cricetidae</taxon>
        <taxon>Cricetinae</taxon>
        <taxon>Mesocricetus</taxon>
    </lineage>
</organism>
<dbReference type="GeneID" id="101822770"/>
<evidence type="ECO:0000256" key="2">
    <source>
        <dbReference type="SAM" id="Phobius"/>
    </source>
</evidence>
<accession>A0ABM2Y6J7</accession>
<name>A0ABM2Y6J7_MESAU</name>
<keyword evidence="2" id="KW-0472">Membrane</keyword>
<protein>
    <submittedName>
        <fullName evidence="4">Serine-rich and transmembrane domain-containing protein 1 isoform X1</fullName>
    </submittedName>
</protein>
<proteinExistence type="predicted"/>
<evidence type="ECO:0000313" key="4">
    <source>
        <dbReference type="RefSeq" id="XP_040610349.1"/>
    </source>
</evidence>
<feature type="transmembrane region" description="Helical" evidence="2">
    <location>
        <begin position="238"/>
        <end position="260"/>
    </location>
</feature>
<evidence type="ECO:0000256" key="1">
    <source>
        <dbReference type="SAM" id="MobiDB-lite"/>
    </source>
</evidence>
<dbReference type="RefSeq" id="XP_040610349.1">
    <property type="nucleotide sequence ID" value="XM_040754415.1"/>
</dbReference>
<dbReference type="Proteomes" id="UP000886700">
    <property type="component" value="Unplaced"/>
</dbReference>
<keyword evidence="2" id="KW-1133">Transmembrane helix</keyword>
<dbReference type="Pfam" id="PF15872">
    <property type="entry name" value="SRTM1"/>
    <property type="match status" value="1"/>
</dbReference>
<dbReference type="PANTHER" id="PTHR35660:SF1">
    <property type="entry name" value="SERINE-RICH AND TRANSMEMBRANE DOMAIN-CONTAINING PROTEIN 1"/>
    <property type="match status" value="1"/>
</dbReference>
<keyword evidence="3" id="KW-1185">Reference proteome</keyword>
<gene>
    <name evidence="4" type="primary">Sertm1</name>
</gene>
<keyword evidence="2 4" id="KW-0812">Transmembrane</keyword>